<name>A0ABW2S2E0_9NOCA</name>
<keyword evidence="2" id="KW-1185">Reference proteome</keyword>
<evidence type="ECO:0000313" key="2">
    <source>
        <dbReference type="Proteomes" id="UP001596484"/>
    </source>
</evidence>
<protein>
    <submittedName>
        <fullName evidence="1">DUF2188 domain-containing protein</fullName>
    </submittedName>
</protein>
<reference evidence="2" key="1">
    <citation type="journal article" date="2019" name="Int. J. Syst. Evol. Microbiol.">
        <title>The Global Catalogue of Microorganisms (GCM) 10K type strain sequencing project: providing services to taxonomists for standard genome sequencing and annotation.</title>
        <authorList>
            <consortium name="The Broad Institute Genomics Platform"/>
            <consortium name="The Broad Institute Genome Sequencing Center for Infectious Disease"/>
            <person name="Wu L."/>
            <person name="Ma J."/>
        </authorList>
    </citation>
    <scope>NUCLEOTIDE SEQUENCE [LARGE SCALE GENOMIC DNA]</scope>
    <source>
        <strain evidence="2">ICMP 19430</strain>
    </source>
</reference>
<dbReference type="EMBL" id="JBHTCS010000024">
    <property type="protein sequence ID" value="MFC7450297.1"/>
    <property type="molecule type" value="Genomic_DNA"/>
</dbReference>
<dbReference type="Pfam" id="PF09954">
    <property type="entry name" value="DUF2188"/>
    <property type="match status" value="1"/>
</dbReference>
<organism evidence="1 2">
    <name type="scientific">Rhodococcus daqingensis</name>
    <dbReference type="NCBI Taxonomy" id="2479363"/>
    <lineage>
        <taxon>Bacteria</taxon>
        <taxon>Bacillati</taxon>
        <taxon>Actinomycetota</taxon>
        <taxon>Actinomycetes</taxon>
        <taxon>Mycobacteriales</taxon>
        <taxon>Nocardiaceae</taxon>
        <taxon>Rhodococcus</taxon>
    </lineage>
</organism>
<gene>
    <name evidence="1" type="ORF">ACFQS9_20590</name>
</gene>
<dbReference type="Proteomes" id="UP001596484">
    <property type="component" value="Unassembled WGS sequence"/>
</dbReference>
<sequence>MKRAAPSTSWSTYDVLPHEGGDAAHGWEVHEHGARERTYFGTEREAIAAARELAHAHHPAKVVLHGRDGFAYREFDC</sequence>
<proteinExistence type="predicted"/>
<accession>A0ABW2S2E0</accession>
<evidence type="ECO:0000313" key="1">
    <source>
        <dbReference type="EMBL" id="MFC7450297.1"/>
    </source>
</evidence>
<dbReference type="RefSeq" id="WP_378408049.1">
    <property type="nucleotide sequence ID" value="NZ_JBHTCS010000024.1"/>
</dbReference>
<comment type="caution">
    <text evidence="1">The sequence shown here is derived from an EMBL/GenBank/DDBJ whole genome shotgun (WGS) entry which is preliminary data.</text>
</comment>
<dbReference type="InterPro" id="IPR018691">
    <property type="entry name" value="DUF2188"/>
</dbReference>